<keyword evidence="4 6" id="KW-1133">Transmembrane helix</keyword>
<comment type="subcellular location">
    <subcellularLocation>
        <location evidence="1">Membrane</location>
        <topology evidence="1">Multi-pass membrane protein</topology>
    </subcellularLocation>
</comment>
<gene>
    <name evidence="8" type="ORF">SLITO_v1c09080</name>
</gene>
<dbReference type="AlphaFoldDB" id="A0A0K1W2F9"/>
<evidence type="ECO:0000313" key="8">
    <source>
        <dbReference type="EMBL" id="AKX34519.1"/>
    </source>
</evidence>
<keyword evidence="9" id="KW-1185">Reference proteome</keyword>
<feature type="transmembrane region" description="Helical" evidence="6">
    <location>
        <begin position="219"/>
        <end position="238"/>
    </location>
</feature>
<evidence type="ECO:0000256" key="1">
    <source>
        <dbReference type="ARBA" id="ARBA00004141"/>
    </source>
</evidence>
<organism evidence="8 9">
    <name type="scientific">Spiroplasma litorale</name>
    <dbReference type="NCBI Taxonomy" id="216942"/>
    <lineage>
        <taxon>Bacteria</taxon>
        <taxon>Bacillati</taxon>
        <taxon>Mycoplasmatota</taxon>
        <taxon>Mollicutes</taxon>
        <taxon>Entomoplasmatales</taxon>
        <taxon>Spiroplasmataceae</taxon>
        <taxon>Spiroplasma</taxon>
    </lineage>
</organism>
<reference evidence="8 9" key="1">
    <citation type="journal article" date="2015" name="Genome Announc.">
        <title>Complete Genome Sequence of Spiroplasma litorale TN-1T (DSM 21781), a Bacterium Isolated from a Green-Eyed Horsefly (Tabanus nigrovittatus).</title>
        <authorList>
            <person name="Lo W.S."/>
            <person name="Lai Y.C."/>
            <person name="Lien Y.W."/>
            <person name="Wang T.H."/>
            <person name="Kuo C.H."/>
        </authorList>
    </citation>
    <scope>NUCLEOTIDE SEQUENCE [LARGE SCALE GENOMIC DNA]</scope>
    <source>
        <strain evidence="8 9">TN-1</strain>
    </source>
</reference>
<feature type="transmembrane region" description="Helical" evidence="6">
    <location>
        <begin position="52"/>
        <end position="77"/>
    </location>
</feature>
<evidence type="ECO:0000256" key="3">
    <source>
        <dbReference type="ARBA" id="ARBA00022692"/>
    </source>
</evidence>
<evidence type="ECO:0000256" key="5">
    <source>
        <dbReference type="ARBA" id="ARBA00023136"/>
    </source>
</evidence>
<feature type="transmembrane region" description="Helical" evidence="6">
    <location>
        <begin position="167"/>
        <end position="186"/>
    </location>
</feature>
<proteinExistence type="inferred from homology"/>
<dbReference type="SMART" id="SM00014">
    <property type="entry name" value="acidPPc"/>
    <property type="match status" value="1"/>
</dbReference>
<dbReference type="CDD" id="cd01610">
    <property type="entry name" value="PAP2_like"/>
    <property type="match status" value="1"/>
</dbReference>
<feature type="transmembrane region" description="Helical" evidence="6">
    <location>
        <begin position="12"/>
        <end position="32"/>
    </location>
</feature>
<dbReference type="GO" id="GO:0016020">
    <property type="term" value="C:membrane"/>
    <property type="evidence" value="ECO:0007669"/>
    <property type="project" value="UniProtKB-SubCell"/>
</dbReference>
<feature type="transmembrane region" description="Helical" evidence="6">
    <location>
        <begin position="275"/>
        <end position="293"/>
    </location>
</feature>
<dbReference type="OrthoDB" id="401048at2"/>
<dbReference type="KEGG" id="sll:SLITO_v1c09080"/>
<feature type="transmembrane region" description="Helical" evidence="6">
    <location>
        <begin position="120"/>
        <end position="146"/>
    </location>
</feature>
<sequence>MALKKDRKLNKHHIFFIIMFCLLIVSIPLIIFDLKLSSIIPLSLQKNWFSIFFDQVGLGVSFIPIYYLLLIFVFTINFSFIKTVKNKKIIYIIFNIIFLCINIMFYYYNDSFNYIKGNNYSLITLISGLVCIIMSLTFYLVVNIYIYKKKLYKDIYWLSNVSKRSGYAFFVIFFSQITVQILKFIVGRTRPYDVIYDNKLFYYTFEINFNKDRGNSFPSGHTISAGLLFIFIFFQFLNNKRTKKLKIFTIVSSSLITMLVGISRITSLSHFMSDIYFSGVILFIYMYYSKTVVEWFRKKTRPRNI</sequence>
<protein>
    <recommendedName>
        <fullName evidence="7">Phosphatidic acid phosphatase type 2/haloperoxidase domain-containing protein</fullName>
    </recommendedName>
</protein>
<dbReference type="SUPFAM" id="SSF48317">
    <property type="entry name" value="Acid phosphatase/Vanadium-dependent haloperoxidase"/>
    <property type="match status" value="1"/>
</dbReference>
<feature type="domain" description="Phosphatidic acid phosphatase type 2/haloperoxidase" evidence="7">
    <location>
        <begin position="165"/>
        <end position="287"/>
    </location>
</feature>
<feature type="transmembrane region" description="Helical" evidence="6">
    <location>
        <begin position="89"/>
        <end position="108"/>
    </location>
</feature>
<keyword evidence="5 6" id="KW-0472">Membrane</keyword>
<dbReference type="InterPro" id="IPR000326">
    <property type="entry name" value="PAP2/HPO"/>
</dbReference>
<dbReference type="InterPro" id="IPR036938">
    <property type="entry name" value="PAP2/HPO_sf"/>
</dbReference>
<evidence type="ECO:0000256" key="6">
    <source>
        <dbReference type="SAM" id="Phobius"/>
    </source>
</evidence>
<dbReference type="STRING" id="216942.SLITO_v1c09080"/>
<evidence type="ECO:0000259" key="7">
    <source>
        <dbReference type="SMART" id="SM00014"/>
    </source>
</evidence>
<evidence type="ECO:0000313" key="9">
    <source>
        <dbReference type="Proteomes" id="UP000067476"/>
    </source>
</evidence>
<dbReference type="GO" id="GO:0006644">
    <property type="term" value="P:phospholipid metabolic process"/>
    <property type="evidence" value="ECO:0007669"/>
    <property type="project" value="InterPro"/>
</dbReference>
<dbReference type="PANTHER" id="PTHR10165">
    <property type="entry name" value="LIPID PHOSPHATE PHOSPHATASE"/>
    <property type="match status" value="1"/>
</dbReference>
<comment type="similarity">
    <text evidence="2">Belongs to the PA-phosphatase related phosphoesterase family.</text>
</comment>
<accession>A0A0K1W2F9</accession>
<feature type="transmembrane region" description="Helical" evidence="6">
    <location>
        <begin position="245"/>
        <end position="263"/>
    </location>
</feature>
<evidence type="ECO:0000256" key="2">
    <source>
        <dbReference type="ARBA" id="ARBA00008816"/>
    </source>
</evidence>
<evidence type="ECO:0000256" key="4">
    <source>
        <dbReference type="ARBA" id="ARBA00022989"/>
    </source>
</evidence>
<dbReference type="Pfam" id="PF01569">
    <property type="entry name" value="PAP2"/>
    <property type="match status" value="1"/>
</dbReference>
<dbReference type="InterPro" id="IPR043216">
    <property type="entry name" value="PAP-like"/>
</dbReference>
<dbReference type="EMBL" id="CP012357">
    <property type="protein sequence ID" value="AKX34519.1"/>
    <property type="molecule type" value="Genomic_DNA"/>
</dbReference>
<dbReference type="Proteomes" id="UP000067476">
    <property type="component" value="Chromosome"/>
</dbReference>
<dbReference type="Gene3D" id="1.20.144.10">
    <property type="entry name" value="Phosphatidic acid phosphatase type 2/haloperoxidase"/>
    <property type="match status" value="1"/>
</dbReference>
<dbReference type="PATRIC" id="fig|216942.3.peg.924"/>
<name>A0A0K1W2F9_9MOLU</name>
<dbReference type="RefSeq" id="WP_075058608.1">
    <property type="nucleotide sequence ID" value="NZ_CP012357.1"/>
</dbReference>
<keyword evidence="3 6" id="KW-0812">Transmembrane</keyword>